<dbReference type="PANTHER" id="PTHR42839:SF2">
    <property type="entry name" value="ISOCHORISMATE SYNTHASE ENTC"/>
    <property type="match status" value="1"/>
</dbReference>
<evidence type="ECO:0000313" key="3">
    <source>
        <dbReference type="Proteomes" id="UP000683507"/>
    </source>
</evidence>
<feature type="domain" description="Chorismate-utilising enzyme C-terminal" evidence="1">
    <location>
        <begin position="92"/>
        <end position="312"/>
    </location>
</feature>
<name>A0A916JP69_9FLAO</name>
<dbReference type="KEGG" id="ptan:CRYO30217_02694"/>
<dbReference type="Pfam" id="PF00425">
    <property type="entry name" value="Chorismate_bind"/>
    <property type="match status" value="1"/>
</dbReference>
<evidence type="ECO:0000313" key="2">
    <source>
        <dbReference type="EMBL" id="CAG5085232.1"/>
    </source>
</evidence>
<keyword evidence="3" id="KW-1185">Reference proteome</keyword>
<dbReference type="InterPro" id="IPR015890">
    <property type="entry name" value="Chorismate_C"/>
</dbReference>
<dbReference type="InterPro" id="IPR005801">
    <property type="entry name" value="ADC_synthase"/>
</dbReference>
<keyword evidence="2" id="KW-0413">Isomerase</keyword>
<protein>
    <submittedName>
        <fullName evidence="2">Isochorismate synthase MenF</fullName>
        <ecNumber evidence="2">5.4.4.2</ecNumber>
    </submittedName>
</protein>
<dbReference type="EMBL" id="OU015584">
    <property type="protein sequence ID" value="CAG5085232.1"/>
    <property type="molecule type" value="Genomic_DNA"/>
</dbReference>
<accession>A0A916JP69</accession>
<dbReference type="EC" id="5.4.4.2" evidence="2"/>
<dbReference type="Proteomes" id="UP000683507">
    <property type="component" value="Chromosome"/>
</dbReference>
<gene>
    <name evidence="2" type="primary">menF_2</name>
    <name evidence="2" type="ORF">CRYO30217_02694</name>
</gene>
<proteinExistence type="predicted"/>
<evidence type="ECO:0000259" key="1">
    <source>
        <dbReference type="Pfam" id="PF00425"/>
    </source>
</evidence>
<dbReference type="RefSeq" id="WP_258542902.1">
    <property type="nucleotide sequence ID" value="NZ_OU015584.1"/>
</dbReference>
<dbReference type="AlphaFoldDB" id="A0A916JP69"/>
<dbReference type="Gene3D" id="3.60.120.10">
    <property type="entry name" value="Anthranilate synthase"/>
    <property type="match status" value="1"/>
</dbReference>
<organism evidence="2 3">
    <name type="scientific">Parvicella tangerina</name>
    <dbReference type="NCBI Taxonomy" id="2829795"/>
    <lineage>
        <taxon>Bacteria</taxon>
        <taxon>Pseudomonadati</taxon>
        <taxon>Bacteroidota</taxon>
        <taxon>Flavobacteriia</taxon>
        <taxon>Flavobacteriales</taxon>
        <taxon>Parvicellaceae</taxon>
        <taxon>Parvicella</taxon>
    </lineage>
</organism>
<dbReference type="GO" id="GO:0008909">
    <property type="term" value="F:isochorismate synthase activity"/>
    <property type="evidence" value="ECO:0007669"/>
    <property type="project" value="UniProtKB-EC"/>
</dbReference>
<reference evidence="2" key="1">
    <citation type="submission" date="2021-04" db="EMBL/GenBank/DDBJ databases">
        <authorList>
            <person name="Rodrigo-Torres L."/>
            <person name="Arahal R. D."/>
            <person name="Lucena T."/>
        </authorList>
    </citation>
    <scope>NUCLEOTIDE SEQUENCE</scope>
    <source>
        <strain evidence="2">AS29M-1</strain>
    </source>
</reference>
<sequence>MKGYFFYQDPGSSVTQGFSCRVKEIDNLEEMSDGFIVSTFNKEQLFLFQPEDQIDIHEVDQADRGSFMVNAMSFDKYQQLATEAMAFCKYHHGKVVLSRVKSASLPKGFSLADFFVNLCKKYNHSFNYCFSIEGVGTWVGATPEVLVHSLSQQCTVYALAGSRDVTNPFEWTKKELAEQAFVSENISDILKSVNLNFVMDGPETVRAGNLEHLLTTFKFDSANSLKVADMLHPTPAVCGTPKKEALQFIEEFEPHSRKFYAGVIGWKKGEELSLFVNLRCAEVTADELRCYVGGGITEKSNPEKEWEETNIKSETLLSVLKKN</sequence>
<dbReference type="PANTHER" id="PTHR42839">
    <property type="entry name" value="ISOCHORISMATE SYNTHASE ENTC"/>
    <property type="match status" value="1"/>
</dbReference>
<dbReference type="SUPFAM" id="SSF56322">
    <property type="entry name" value="ADC synthase"/>
    <property type="match status" value="1"/>
</dbReference>